<keyword evidence="1" id="KW-0378">Hydrolase</keyword>
<reference evidence="4" key="1">
    <citation type="journal article" date="2019" name="Int. J. Syst. Evol. Microbiol.">
        <title>The Global Catalogue of Microorganisms (GCM) 10K type strain sequencing project: providing services to taxonomists for standard genome sequencing and annotation.</title>
        <authorList>
            <consortium name="The Broad Institute Genomics Platform"/>
            <consortium name="The Broad Institute Genome Sequencing Center for Infectious Disease"/>
            <person name="Wu L."/>
            <person name="Ma J."/>
        </authorList>
    </citation>
    <scope>NUCLEOTIDE SEQUENCE [LARGE SCALE GENOMIC DNA]</scope>
    <source>
        <strain evidence="4">JCM 17687</strain>
    </source>
</reference>
<feature type="compositionally biased region" description="Low complexity" evidence="2">
    <location>
        <begin position="202"/>
        <end position="216"/>
    </location>
</feature>
<sequence length="224" mass="24410">MTLELVYETHSITEDNEAGLATGWLPGRLSAQGRALAAELGRRRPSSGFAALHASDLARAVETATIAYAGSDVPLHLDARLRECDYGTLNGAPVAELARVRRDHLDEPFPGGGQSYRQVVEATAAFLDDLRRHHDGQRVLVIAHSANRWALQHLLEGVPLEHLVDAPFDWQPRLGVDDQVTRGGRHTASWSEAGPNATKLLSSWHSPSESSVSPTSESRRCSTR</sequence>
<comment type="caution">
    <text evidence="3">The sequence shown here is derived from an EMBL/GenBank/DDBJ whole genome shotgun (WGS) entry which is preliminary data.</text>
</comment>
<dbReference type="EMBL" id="BAABIW010000014">
    <property type="protein sequence ID" value="GAA5026699.1"/>
    <property type="molecule type" value="Genomic_DNA"/>
</dbReference>
<dbReference type="PANTHER" id="PTHR46517">
    <property type="entry name" value="FRUCTOSE-2,6-BISPHOSPHATASE TIGAR"/>
    <property type="match status" value="1"/>
</dbReference>
<dbReference type="InterPro" id="IPR029033">
    <property type="entry name" value="His_PPase_superfam"/>
</dbReference>
<dbReference type="Proteomes" id="UP001500427">
    <property type="component" value="Unassembled WGS sequence"/>
</dbReference>
<dbReference type="CDD" id="cd07067">
    <property type="entry name" value="HP_PGM_like"/>
    <property type="match status" value="1"/>
</dbReference>
<dbReference type="RefSeq" id="WP_345507388.1">
    <property type="nucleotide sequence ID" value="NZ_BAABIW010000014.1"/>
</dbReference>
<dbReference type="PANTHER" id="PTHR46517:SF1">
    <property type="entry name" value="FRUCTOSE-2,6-BISPHOSPHATASE TIGAR"/>
    <property type="match status" value="1"/>
</dbReference>
<dbReference type="Gene3D" id="3.40.50.1240">
    <property type="entry name" value="Phosphoglycerate mutase-like"/>
    <property type="match status" value="1"/>
</dbReference>
<organism evidence="3 4">
    <name type="scientific">Terrabacter aeriphilus</name>
    <dbReference type="NCBI Taxonomy" id="515662"/>
    <lineage>
        <taxon>Bacteria</taxon>
        <taxon>Bacillati</taxon>
        <taxon>Actinomycetota</taxon>
        <taxon>Actinomycetes</taxon>
        <taxon>Micrococcales</taxon>
        <taxon>Intrasporangiaceae</taxon>
        <taxon>Terrabacter</taxon>
    </lineage>
</organism>
<dbReference type="InterPro" id="IPR051695">
    <property type="entry name" value="Phosphoglycerate_Mutase"/>
</dbReference>
<name>A0ABP9JBB7_9MICO</name>
<dbReference type="InterPro" id="IPR013078">
    <property type="entry name" value="His_Pase_superF_clade-1"/>
</dbReference>
<keyword evidence="4" id="KW-1185">Reference proteome</keyword>
<accession>A0ABP9JBB7</accession>
<proteinExistence type="predicted"/>
<feature type="region of interest" description="Disordered" evidence="2">
    <location>
        <begin position="179"/>
        <end position="224"/>
    </location>
</feature>
<evidence type="ECO:0000313" key="3">
    <source>
        <dbReference type="EMBL" id="GAA5026699.1"/>
    </source>
</evidence>
<dbReference type="Pfam" id="PF00300">
    <property type="entry name" value="His_Phos_1"/>
    <property type="match status" value="1"/>
</dbReference>
<evidence type="ECO:0000313" key="4">
    <source>
        <dbReference type="Proteomes" id="UP001500427"/>
    </source>
</evidence>
<dbReference type="SUPFAM" id="SSF53254">
    <property type="entry name" value="Phosphoglycerate mutase-like"/>
    <property type="match status" value="1"/>
</dbReference>
<protein>
    <submittedName>
        <fullName evidence="3">Histidine phosphatase family protein</fullName>
    </submittedName>
</protein>
<evidence type="ECO:0000256" key="2">
    <source>
        <dbReference type="SAM" id="MobiDB-lite"/>
    </source>
</evidence>
<evidence type="ECO:0000256" key="1">
    <source>
        <dbReference type="ARBA" id="ARBA00022801"/>
    </source>
</evidence>
<gene>
    <name evidence="3" type="ORF">GCM10023258_20720</name>
</gene>